<accession>A0A5C6G1J5</accession>
<organism evidence="1 2">
    <name type="scientific">Metarhizium rileyi (strain RCEF 4871)</name>
    <name type="common">Nomuraea rileyi</name>
    <dbReference type="NCBI Taxonomy" id="1649241"/>
    <lineage>
        <taxon>Eukaryota</taxon>
        <taxon>Fungi</taxon>
        <taxon>Dikarya</taxon>
        <taxon>Ascomycota</taxon>
        <taxon>Pezizomycotina</taxon>
        <taxon>Sordariomycetes</taxon>
        <taxon>Hypocreomycetidae</taxon>
        <taxon>Hypocreales</taxon>
        <taxon>Clavicipitaceae</taxon>
        <taxon>Metarhizium</taxon>
    </lineage>
</organism>
<name>A0A5C6G1J5_METRR</name>
<dbReference type="EMBL" id="SBHS01000165">
    <property type="protein sequence ID" value="TWU70348.1"/>
    <property type="molecule type" value="Genomic_DNA"/>
</dbReference>
<evidence type="ECO:0000313" key="2">
    <source>
        <dbReference type="Proteomes" id="UP000317257"/>
    </source>
</evidence>
<gene>
    <name evidence="1" type="ORF">ED733_000001</name>
</gene>
<evidence type="ECO:0000313" key="1">
    <source>
        <dbReference type="EMBL" id="TWU70348.1"/>
    </source>
</evidence>
<sequence>PLAHATSCTHPSDQRQPLQKLAGAYVEMQASQLSFPSRRNSGVLNIASPLRPRTIPQPQRSTQPLQPIRRYLETLRLYAALLGVNKASADLAEALARGRGDLLVVLLEPLEYFKPTTLEEAIAASHALREIDRWLKQSSGGERNLTNTVVLDVRVFSSARQRETTAAQEMIERDERSFAVFQKMVHELDPKVIITCQCGTANARNSFVRQMSSTFPPSPDRKHIQIRGRQVPLYRGCHPGVYKAGHIEKWAGPNTKKQAQCREILTSLLGLIFRRAFQALSNVHVVGSQERTLRDQLQRLLCYGNGSLPVRPCQQSSAEVLTIGFGSGHLVGHMFTLHFKSFSRKLQL</sequence>
<comment type="caution">
    <text evidence="1">The sequence shown here is derived from an EMBL/GenBank/DDBJ whole genome shotgun (WGS) entry which is preliminary data.</text>
</comment>
<reference evidence="2" key="1">
    <citation type="submission" date="2018-12" db="EMBL/GenBank/DDBJ databases">
        <title>The complete genome of Metarhizium rileyi, a key fungal pathogen of Lepidoptera.</title>
        <authorList>
            <person name="Binneck E."/>
            <person name="Lastra C.C.L."/>
            <person name="Sosa-Gomez D.R."/>
        </authorList>
    </citation>
    <scope>NUCLEOTIDE SEQUENCE [LARGE SCALE GENOMIC DNA]</scope>
    <source>
        <strain evidence="2">Cep018-CH2</strain>
    </source>
</reference>
<protein>
    <submittedName>
        <fullName evidence="1">Uncharacterized protein</fullName>
    </submittedName>
</protein>
<dbReference type="Proteomes" id="UP000317257">
    <property type="component" value="Unassembled WGS sequence"/>
</dbReference>
<feature type="non-terminal residue" evidence="1">
    <location>
        <position position="1"/>
    </location>
</feature>
<dbReference type="AlphaFoldDB" id="A0A5C6G1J5"/>
<proteinExistence type="predicted"/>